<gene>
    <name evidence="1" type="ORF">VFPPC_16055</name>
</gene>
<dbReference type="GeneID" id="28857802"/>
<evidence type="ECO:0000313" key="2">
    <source>
        <dbReference type="Proteomes" id="UP000078397"/>
    </source>
</evidence>
<proteinExistence type="predicted"/>
<dbReference type="EMBL" id="LSBJ02000004">
    <property type="protein sequence ID" value="OAQ66644.2"/>
    <property type="molecule type" value="Genomic_DNA"/>
</dbReference>
<keyword evidence="2" id="KW-1185">Reference proteome</keyword>
<dbReference type="RefSeq" id="XP_022284392.1">
    <property type="nucleotide sequence ID" value="XM_022428992.1"/>
</dbReference>
<dbReference type="AlphaFoldDB" id="A0A179FM61"/>
<accession>A0A179FM61</accession>
<comment type="caution">
    <text evidence="1">The sequence shown here is derived from an EMBL/GenBank/DDBJ whole genome shotgun (WGS) entry which is preliminary data.</text>
</comment>
<organism evidence="1 2">
    <name type="scientific">Pochonia chlamydosporia 170</name>
    <dbReference type="NCBI Taxonomy" id="1380566"/>
    <lineage>
        <taxon>Eukaryota</taxon>
        <taxon>Fungi</taxon>
        <taxon>Dikarya</taxon>
        <taxon>Ascomycota</taxon>
        <taxon>Pezizomycotina</taxon>
        <taxon>Sordariomycetes</taxon>
        <taxon>Hypocreomycetidae</taxon>
        <taxon>Hypocreales</taxon>
        <taxon>Clavicipitaceae</taxon>
        <taxon>Pochonia</taxon>
    </lineage>
</organism>
<protein>
    <submittedName>
        <fullName evidence="1">Uncharacterized protein</fullName>
    </submittedName>
</protein>
<dbReference type="Proteomes" id="UP000078397">
    <property type="component" value="Unassembled WGS sequence"/>
</dbReference>
<dbReference type="KEGG" id="pchm:VFPPC_16055"/>
<reference evidence="1 2" key="1">
    <citation type="journal article" date="2016" name="PLoS Pathog.">
        <title>Biosynthesis of antibiotic leucinostatins in bio-control fungus Purpureocillium lilacinum and their inhibition on phytophthora revealed by genome mining.</title>
        <authorList>
            <person name="Wang G."/>
            <person name="Liu Z."/>
            <person name="Lin R."/>
            <person name="Li E."/>
            <person name="Mao Z."/>
            <person name="Ling J."/>
            <person name="Yang Y."/>
            <person name="Yin W.B."/>
            <person name="Xie B."/>
        </authorList>
    </citation>
    <scope>NUCLEOTIDE SEQUENCE [LARGE SCALE GENOMIC DNA]</scope>
    <source>
        <strain evidence="1">170</strain>
    </source>
</reference>
<evidence type="ECO:0000313" key="1">
    <source>
        <dbReference type="EMBL" id="OAQ66644.2"/>
    </source>
</evidence>
<sequence>MQPPSGSCASANRPGRPCRLFHFQSTNTKALVKLQIVQFPSTQINLFSCTSNNFPGFFFRGSYSICRNGLQYSHFFVPSIVAGLSRTFPPPVPS</sequence>
<name>A0A179FM61_METCM</name>